<gene>
    <name evidence="3" type="ORF">Vbra_18834</name>
</gene>
<feature type="signal peptide" evidence="2">
    <location>
        <begin position="1"/>
        <end position="16"/>
    </location>
</feature>
<dbReference type="InterPro" id="IPR036866">
    <property type="entry name" value="RibonucZ/Hydroxyglut_hydro"/>
</dbReference>
<evidence type="ECO:0000256" key="1">
    <source>
        <dbReference type="SAM" id="MobiDB-lite"/>
    </source>
</evidence>
<name>A0A0G4GVV8_VITBC</name>
<dbReference type="Pfam" id="PF14234">
    <property type="entry name" value="DUF4336"/>
    <property type="match status" value="1"/>
</dbReference>
<dbReference type="Proteomes" id="UP000041254">
    <property type="component" value="Unassembled WGS sequence"/>
</dbReference>
<dbReference type="PANTHER" id="PTHR33835">
    <property type="entry name" value="YALI0C07656P"/>
    <property type="match status" value="1"/>
</dbReference>
<feature type="region of interest" description="Disordered" evidence="1">
    <location>
        <begin position="550"/>
        <end position="580"/>
    </location>
</feature>
<dbReference type="EMBL" id="CDMY01000840">
    <property type="protein sequence ID" value="CEM35066.1"/>
    <property type="molecule type" value="Genomic_DNA"/>
</dbReference>
<dbReference type="InterPro" id="IPR025638">
    <property type="entry name" value="DUF4336"/>
</dbReference>
<accession>A0A0G4GVV8</accession>
<dbReference type="PhylomeDB" id="A0A0G4GVV8"/>
<dbReference type="AlphaFoldDB" id="A0A0G4GVV8"/>
<proteinExistence type="predicted"/>
<evidence type="ECO:0000313" key="4">
    <source>
        <dbReference type="Proteomes" id="UP000041254"/>
    </source>
</evidence>
<feature type="chain" id="PRO_5005191083" evidence="2">
    <location>
        <begin position="17"/>
        <end position="580"/>
    </location>
</feature>
<dbReference type="VEuPathDB" id="CryptoDB:Vbra_18834"/>
<keyword evidence="4" id="KW-1185">Reference proteome</keyword>
<dbReference type="InParanoid" id="A0A0G4GVV8"/>
<reference evidence="3 4" key="1">
    <citation type="submission" date="2014-11" db="EMBL/GenBank/DDBJ databases">
        <authorList>
            <person name="Zhu J."/>
            <person name="Qi W."/>
            <person name="Song R."/>
        </authorList>
    </citation>
    <scope>NUCLEOTIDE SEQUENCE [LARGE SCALE GENOMIC DNA]</scope>
</reference>
<dbReference type="SUPFAM" id="SSF56281">
    <property type="entry name" value="Metallo-hydrolase/oxidoreductase"/>
    <property type="match status" value="1"/>
</dbReference>
<keyword evidence="2" id="KW-0732">Signal</keyword>
<organism evidence="3 4">
    <name type="scientific">Vitrella brassicaformis (strain CCMP3155)</name>
    <dbReference type="NCBI Taxonomy" id="1169540"/>
    <lineage>
        <taxon>Eukaryota</taxon>
        <taxon>Sar</taxon>
        <taxon>Alveolata</taxon>
        <taxon>Colpodellida</taxon>
        <taxon>Vitrellaceae</taxon>
        <taxon>Vitrella</taxon>
    </lineage>
</organism>
<dbReference type="OrthoDB" id="421671at2759"/>
<dbReference type="PANTHER" id="PTHR33835:SF2">
    <property type="entry name" value="LYSINE-TRNA LIGASE"/>
    <property type="match status" value="1"/>
</dbReference>
<protein>
    <submittedName>
        <fullName evidence="3">Uncharacterized protein</fullName>
    </submittedName>
</protein>
<evidence type="ECO:0000313" key="3">
    <source>
        <dbReference type="EMBL" id="CEM35066.1"/>
    </source>
</evidence>
<sequence length="580" mass="62743">MAPAALLLFAIPLSTAYRSEHASRSLISRSAFLPSFSLSAAGHSRNAARPHRLGAAPSGGPSTVTAVLDEVKPKEPKEPEPEFEVAEAAGKRMPEVLQEEKPATIELRRVKTADPTVFTPDTTESMRGKLYAASAIGGSAGLLAGSIAGGEQAPVLALVFAAVATIEATRNTGAGGKLREAGGAVVSAIDAVRQQVTSRGYDEGLLGAGKSFFLWLDEYLKKNDIDTSFTKQLIKRQGELLNDYLFSPTHKAFTAISEAAVARVGPTDPARYYRSSFPPFYERVTVLRTMGDGVHFLEQPLLIGGVSFGLRSVVIELNSSRDLMVINPVAPTRELIKLVNSLRGTVKAIVVPNTSPEHQPYVQEFLDRCPGAKVYASRLPRDDSYRVDELLSEEAPPMWKGVIEQAVLDGSASFREVVFFHKPSKSLIVTDFCAMVDDAYIAEQNYVDSVVTENTAMILGLYNQTGLLVDRVLTSYPLRNKGFIQRLLSWPFARIVPAHGVAPIKGDASYVRSLLQQCGAVDGGDRRPSGVSSSINVDVEPLKDAVQRSIFGKEEGRKTEKDKNVTKAGKKEEPVVKAAK</sequence>
<evidence type="ECO:0000256" key="2">
    <source>
        <dbReference type="SAM" id="SignalP"/>
    </source>
</evidence>